<gene>
    <name evidence="8" type="ORF">BST99_14105</name>
</gene>
<protein>
    <recommendedName>
        <fullName evidence="10">RagB/SusD family nutrient uptake outer membrane protein</fullName>
    </recommendedName>
</protein>
<dbReference type="PROSITE" id="PS51257">
    <property type="entry name" value="PROKAR_LIPOPROTEIN"/>
    <property type="match status" value="1"/>
</dbReference>
<evidence type="ECO:0000256" key="4">
    <source>
        <dbReference type="ARBA" id="ARBA00023136"/>
    </source>
</evidence>
<dbReference type="Pfam" id="PF07980">
    <property type="entry name" value="SusD_RagB"/>
    <property type="match status" value="1"/>
</dbReference>
<sequence length="468" mass="51237">MKRFLVKSGFLIGLLFLVASCEEQLEIDPIGSLGDNNTFLSVNDLQQGLNAAYTGVDQSDDIVFDIITDEVKIGADNGGQRFNFYNFNLNSQSGEATSHWTGNYFVINAVNRTLDGASRIEVDAADQAAYDNILGQLYGLRAFAHFNLLKWFATDYTDGSSLAVPYVDFIVTIEELPRNTVSEVVAGINADLAQAESLLGSNNNELVNPDMLTAIRARMALYLEDFAAAEGFAQDLIDTYPLANTAQYQAMYGDADNTEVIFKARRVAGDAPIGGIWVFTGSGNPFLEMSNSLYDVLLANAAIDVRFGVNFWAAASDPDNNSHLVGKYLGPAFINDHKMFRVSEMYLIKAEAQARTGDLPGAADTLKELRDARLFDGFTSALESFANVNDALTTILAERRVELAFEGHRYLDIRRLRDVLNIGISRAAIDCPTGQCTLPPDDFRFNLPIPLAELNANSNMVQNPGYGS</sequence>
<accession>A0A2S7T9T8</accession>
<dbReference type="GO" id="GO:0009279">
    <property type="term" value="C:cell outer membrane"/>
    <property type="evidence" value="ECO:0007669"/>
    <property type="project" value="UniProtKB-SubCell"/>
</dbReference>
<keyword evidence="5" id="KW-0998">Cell outer membrane</keyword>
<dbReference type="RefSeq" id="WP_105002371.1">
    <property type="nucleotide sequence ID" value="NZ_MQVX01000001.1"/>
</dbReference>
<keyword evidence="9" id="KW-1185">Reference proteome</keyword>
<dbReference type="Gene3D" id="2.20.20.130">
    <property type="match status" value="1"/>
</dbReference>
<evidence type="ECO:0000256" key="3">
    <source>
        <dbReference type="ARBA" id="ARBA00022729"/>
    </source>
</evidence>
<proteinExistence type="inferred from homology"/>
<dbReference type="InterPro" id="IPR033985">
    <property type="entry name" value="SusD-like_N"/>
</dbReference>
<comment type="similarity">
    <text evidence="2">Belongs to the SusD family.</text>
</comment>
<dbReference type="InterPro" id="IPR011990">
    <property type="entry name" value="TPR-like_helical_dom_sf"/>
</dbReference>
<dbReference type="Gene3D" id="1.25.40.900">
    <property type="match status" value="1"/>
</dbReference>
<name>A0A2S7T9T8_9FLAO</name>
<evidence type="ECO:0000259" key="6">
    <source>
        <dbReference type="Pfam" id="PF07980"/>
    </source>
</evidence>
<dbReference type="Proteomes" id="UP000239366">
    <property type="component" value="Unassembled WGS sequence"/>
</dbReference>
<feature type="domain" description="RagB/SusD" evidence="6">
    <location>
        <begin position="339"/>
        <end position="466"/>
    </location>
</feature>
<dbReference type="Gene3D" id="1.25.40.390">
    <property type="match status" value="1"/>
</dbReference>
<evidence type="ECO:0000256" key="2">
    <source>
        <dbReference type="ARBA" id="ARBA00006275"/>
    </source>
</evidence>
<dbReference type="AlphaFoldDB" id="A0A2S7T9T8"/>
<dbReference type="OrthoDB" id="630434at2"/>
<reference evidence="9" key="1">
    <citation type="submission" date="2016-11" db="EMBL/GenBank/DDBJ databases">
        <title>Trade-off between light-utilization and light-protection in marine flavobacteria.</title>
        <authorList>
            <person name="Kumagai Y."/>
            <person name="Yoshizawa S."/>
            <person name="Kogure K."/>
        </authorList>
    </citation>
    <scope>NUCLEOTIDE SEQUENCE [LARGE SCALE GENOMIC DNA]</scope>
    <source>
        <strain evidence="9">SG-18</strain>
    </source>
</reference>
<dbReference type="SUPFAM" id="SSF48452">
    <property type="entry name" value="TPR-like"/>
    <property type="match status" value="1"/>
</dbReference>
<evidence type="ECO:0000259" key="7">
    <source>
        <dbReference type="Pfam" id="PF14322"/>
    </source>
</evidence>
<dbReference type="EMBL" id="MQVX01000001">
    <property type="protein sequence ID" value="PQJ16702.1"/>
    <property type="molecule type" value="Genomic_DNA"/>
</dbReference>
<evidence type="ECO:0000313" key="8">
    <source>
        <dbReference type="EMBL" id="PQJ16702.1"/>
    </source>
</evidence>
<evidence type="ECO:0000313" key="9">
    <source>
        <dbReference type="Proteomes" id="UP000239366"/>
    </source>
</evidence>
<dbReference type="InterPro" id="IPR012944">
    <property type="entry name" value="SusD_RagB_dom"/>
</dbReference>
<dbReference type="Pfam" id="PF14322">
    <property type="entry name" value="SusD-like_3"/>
    <property type="match status" value="1"/>
</dbReference>
<evidence type="ECO:0008006" key="10">
    <source>
        <dbReference type="Google" id="ProtNLM"/>
    </source>
</evidence>
<organism evidence="8 9">
    <name type="scientific">Aureicoccus marinus</name>
    <dbReference type="NCBI Taxonomy" id="754435"/>
    <lineage>
        <taxon>Bacteria</taxon>
        <taxon>Pseudomonadati</taxon>
        <taxon>Bacteroidota</taxon>
        <taxon>Flavobacteriia</taxon>
        <taxon>Flavobacteriales</taxon>
        <taxon>Flavobacteriaceae</taxon>
        <taxon>Aureicoccus</taxon>
    </lineage>
</organism>
<keyword evidence="4" id="KW-0472">Membrane</keyword>
<keyword evidence="3" id="KW-0732">Signal</keyword>
<feature type="domain" description="SusD-like N-terminal" evidence="7">
    <location>
        <begin position="45"/>
        <end position="206"/>
    </location>
</feature>
<comment type="caution">
    <text evidence="8">The sequence shown here is derived from an EMBL/GenBank/DDBJ whole genome shotgun (WGS) entry which is preliminary data.</text>
</comment>
<evidence type="ECO:0000256" key="1">
    <source>
        <dbReference type="ARBA" id="ARBA00004442"/>
    </source>
</evidence>
<evidence type="ECO:0000256" key="5">
    <source>
        <dbReference type="ARBA" id="ARBA00023237"/>
    </source>
</evidence>
<comment type="subcellular location">
    <subcellularLocation>
        <location evidence="1">Cell outer membrane</location>
    </subcellularLocation>
</comment>